<dbReference type="GO" id="GO:0043565">
    <property type="term" value="F:sequence-specific DNA binding"/>
    <property type="evidence" value="ECO:0007669"/>
    <property type="project" value="TreeGrafter"/>
</dbReference>
<dbReference type="SMART" id="SM00066">
    <property type="entry name" value="GAL4"/>
    <property type="match status" value="1"/>
</dbReference>
<dbReference type="Pfam" id="PF00172">
    <property type="entry name" value="Zn_clus"/>
    <property type="match status" value="1"/>
</dbReference>
<keyword evidence="2" id="KW-0479">Metal-binding</keyword>
<keyword evidence="6" id="KW-0539">Nucleus</keyword>
<evidence type="ECO:0000256" key="7">
    <source>
        <dbReference type="SAM" id="MobiDB-lite"/>
    </source>
</evidence>
<dbReference type="SMART" id="SM00906">
    <property type="entry name" value="Fungal_trans"/>
    <property type="match status" value="1"/>
</dbReference>
<dbReference type="AlphaFoldDB" id="A0A1W2TUI1"/>
<keyword evidence="4" id="KW-0238">DNA-binding</keyword>
<keyword evidence="5" id="KW-0804">Transcription</keyword>
<evidence type="ECO:0000313" key="10">
    <source>
        <dbReference type="Proteomes" id="UP000054516"/>
    </source>
</evidence>
<reference evidence="9" key="1">
    <citation type="submission" date="2016-03" db="EMBL/GenBank/DDBJ databases">
        <title>Draft genome sequence of Rosellinia necatrix.</title>
        <authorList>
            <person name="Kanematsu S."/>
        </authorList>
    </citation>
    <scope>NUCLEOTIDE SEQUENCE [LARGE SCALE GENOMIC DNA]</scope>
    <source>
        <strain evidence="9">W97</strain>
    </source>
</reference>
<feature type="region of interest" description="Disordered" evidence="7">
    <location>
        <begin position="92"/>
        <end position="178"/>
    </location>
</feature>
<dbReference type="PANTHER" id="PTHR47540:SF6">
    <property type="entry name" value="ZN(II)2CYS6 TRANSCRIPTION FACTOR (EUROFUNG)"/>
    <property type="match status" value="1"/>
</dbReference>
<comment type="subcellular location">
    <subcellularLocation>
        <location evidence="1">Nucleus</location>
    </subcellularLocation>
</comment>
<feature type="domain" description="Zn(2)-C6 fungal-type" evidence="8">
    <location>
        <begin position="39"/>
        <end position="68"/>
    </location>
</feature>
<evidence type="ECO:0000256" key="4">
    <source>
        <dbReference type="ARBA" id="ARBA00023125"/>
    </source>
</evidence>
<dbReference type="SUPFAM" id="SSF57701">
    <property type="entry name" value="Zn2/Cys6 DNA-binding domain"/>
    <property type="match status" value="1"/>
</dbReference>
<dbReference type="InterPro" id="IPR036864">
    <property type="entry name" value="Zn2-C6_fun-type_DNA-bd_sf"/>
</dbReference>
<dbReference type="PANTHER" id="PTHR47540">
    <property type="entry name" value="THIAMINE REPRESSIBLE GENES REGULATORY PROTEIN THI5"/>
    <property type="match status" value="1"/>
</dbReference>
<evidence type="ECO:0000256" key="1">
    <source>
        <dbReference type="ARBA" id="ARBA00004123"/>
    </source>
</evidence>
<organism evidence="9">
    <name type="scientific">Rosellinia necatrix</name>
    <name type="common">White root-rot fungus</name>
    <dbReference type="NCBI Taxonomy" id="77044"/>
    <lineage>
        <taxon>Eukaryota</taxon>
        <taxon>Fungi</taxon>
        <taxon>Dikarya</taxon>
        <taxon>Ascomycota</taxon>
        <taxon>Pezizomycotina</taxon>
        <taxon>Sordariomycetes</taxon>
        <taxon>Xylariomycetidae</taxon>
        <taxon>Xylariales</taxon>
        <taxon>Xylariaceae</taxon>
        <taxon>Rosellinia</taxon>
    </lineage>
</organism>
<dbReference type="OMA" id="HEYQTIT"/>
<evidence type="ECO:0000256" key="5">
    <source>
        <dbReference type="ARBA" id="ARBA00023163"/>
    </source>
</evidence>
<keyword evidence="3" id="KW-0805">Transcription regulation</keyword>
<dbReference type="PROSITE" id="PS50048">
    <property type="entry name" value="ZN2_CY6_FUNGAL_2"/>
    <property type="match status" value="1"/>
</dbReference>
<evidence type="ECO:0000256" key="2">
    <source>
        <dbReference type="ARBA" id="ARBA00022723"/>
    </source>
</evidence>
<dbReference type="GO" id="GO:0008270">
    <property type="term" value="F:zinc ion binding"/>
    <property type="evidence" value="ECO:0007669"/>
    <property type="project" value="InterPro"/>
</dbReference>
<name>A0A1W2TUI1_ROSNE</name>
<sequence length="747" mass="83124">MSREENNYPLDPSSGDPAPSPPPKPTPPPRRVIKRSSNACERCRRQKVRCSGSRPCDACRKRNLTCTFNVDDQKIMVTRRYIEELQRGAAAATAFEGPAEDAEPQTPSSATRDSHEPYRRHRGRPSTSTTAGQAASTSSNQRPDYHDGPSPFPSGVTDDGQARPYTPASDSDDQQITNPLSASRSVFTTAGNGFTFYMGTSSNWSFTRRILNMTHERLFQLPPSTDDLGFDGMIYDLDWTESAVASSTPTSPVLPAIDYCLHMINAVKFHCCQVFHLFDEDSFMPSLYALYDNPLQQPEPSEELWYVHFLLLMAFGKAFTTKKSQGKRPPGEEYFTKALRLLPNMMMLWTRPIEAIEILSCVALYLHCIDIRIVAHNYIGQAMRLALGSGLHTDMGTGRFGEALVERARRAWWTVYILDREMTSLMGLPQSHHDNGVCPQLPTFLGSVQRTSALRIRIKTSRIMAKINDTVYGADGQRDRKFLHGAKAALSDIAEVADELRHSFPVEREKPGHGVSRISAHLHLLYHQCIILATRPLLYFFLEIRLTSASECLRRINTSETVRNLIRMCLDSSLQSITMLRLLQTQGLLEVFLPFDLDSLFVSTVSAMVAYVLDVHLNENVPLWLQKAYSIFEELVSFGNQAALSRKSELVQLHGLLNSLPPDGSSILAGAHSEGISSVVGDGVVSIDDIRNNVGLATTLLPPIADAVDPCGSDISFENLMTTAELTEMANSIDNLDAEWVFQTILD</sequence>
<accession>A0A1W2TUI1</accession>
<protein>
    <submittedName>
        <fullName evidence="9">Putative transcription fungi</fullName>
    </submittedName>
</protein>
<evidence type="ECO:0000313" key="9">
    <source>
        <dbReference type="EMBL" id="GAP92256.1"/>
    </source>
</evidence>
<evidence type="ECO:0000259" key="8">
    <source>
        <dbReference type="PROSITE" id="PS50048"/>
    </source>
</evidence>
<feature type="compositionally biased region" description="Pro residues" evidence="7">
    <location>
        <begin position="18"/>
        <end position="30"/>
    </location>
</feature>
<dbReference type="GO" id="GO:0005634">
    <property type="term" value="C:nucleus"/>
    <property type="evidence" value="ECO:0007669"/>
    <property type="project" value="UniProtKB-SubCell"/>
</dbReference>
<dbReference type="Proteomes" id="UP000054516">
    <property type="component" value="Unassembled WGS sequence"/>
</dbReference>
<dbReference type="InterPro" id="IPR001138">
    <property type="entry name" value="Zn2Cys6_DnaBD"/>
</dbReference>
<dbReference type="GO" id="GO:0000981">
    <property type="term" value="F:DNA-binding transcription factor activity, RNA polymerase II-specific"/>
    <property type="evidence" value="ECO:0007669"/>
    <property type="project" value="InterPro"/>
</dbReference>
<dbReference type="PROSITE" id="PS00463">
    <property type="entry name" value="ZN2_CY6_FUNGAL_1"/>
    <property type="match status" value="1"/>
</dbReference>
<dbReference type="InterPro" id="IPR007219">
    <property type="entry name" value="XnlR_reg_dom"/>
</dbReference>
<dbReference type="Pfam" id="PF04082">
    <property type="entry name" value="Fungal_trans"/>
    <property type="match status" value="1"/>
</dbReference>
<dbReference type="EMBL" id="DF977546">
    <property type="protein sequence ID" value="GAP92256.1"/>
    <property type="molecule type" value="Genomic_DNA"/>
</dbReference>
<dbReference type="Gene3D" id="4.10.240.10">
    <property type="entry name" value="Zn(2)-C6 fungal-type DNA-binding domain"/>
    <property type="match status" value="1"/>
</dbReference>
<dbReference type="GO" id="GO:0045944">
    <property type="term" value="P:positive regulation of transcription by RNA polymerase II"/>
    <property type="evidence" value="ECO:0007669"/>
    <property type="project" value="TreeGrafter"/>
</dbReference>
<gene>
    <name evidence="9" type="ORF">SAMD00023353_10100260</name>
</gene>
<proteinExistence type="predicted"/>
<dbReference type="InterPro" id="IPR051711">
    <property type="entry name" value="Stress_Response_Reg"/>
</dbReference>
<evidence type="ECO:0000256" key="3">
    <source>
        <dbReference type="ARBA" id="ARBA00023015"/>
    </source>
</evidence>
<feature type="compositionally biased region" description="Low complexity" evidence="7">
    <location>
        <begin position="126"/>
        <end position="139"/>
    </location>
</feature>
<dbReference type="OrthoDB" id="3266505at2759"/>
<dbReference type="GO" id="GO:0006351">
    <property type="term" value="P:DNA-templated transcription"/>
    <property type="evidence" value="ECO:0007669"/>
    <property type="project" value="InterPro"/>
</dbReference>
<evidence type="ECO:0000256" key="6">
    <source>
        <dbReference type="ARBA" id="ARBA00023242"/>
    </source>
</evidence>
<dbReference type="CDD" id="cd00067">
    <property type="entry name" value="GAL4"/>
    <property type="match status" value="1"/>
</dbReference>
<dbReference type="CDD" id="cd12148">
    <property type="entry name" value="fungal_TF_MHR"/>
    <property type="match status" value="1"/>
</dbReference>
<keyword evidence="10" id="KW-1185">Reference proteome</keyword>
<feature type="region of interest" description="Disordered" evidence="7">
    <location>
        <begin position="1"/>
        <end position="38"/>
    </location>
</feature>
<dbReference type="STRING" id="77044.A0A1W2TUI1"/>